<evidence type="ECO:0000313" key="7">
    <source>
        <dbReference type="EMBL" id="RZC40248.1"/>
    </source>
</evidence>
<dbReference type="AlphaFoldDB" id="A0A482W776"/>
<evidence type="ECO:0000256" key="1">
    <source>
        <dbReference type="ARBA" id="ARBA00001971"/>
    </source>
</evidence>
<evidence type="ECO:0000256" key="2">
    <source>
        <dbReference type="ARBA" id="ARBA00010617"/>
    </source>
</evidence>
<dbReference type="InterPro" id="IPR050196">
    <property type="entry name" value="Cytochrome_P450_Monoox"/>
</dbReference>
<keyword evidence="5" id="KW-0560">Oxidoreductase</keyword>
<evidence type="ECO:0000256" key="6">
    <source>
        <dbReference type="ARBA" id="ARBA00023004"/>
    </source>
</evidence>
<keyword evidence="8" id="KW-1185">Reference proteome</keyword>
<dbReference type="STRING" id="1661398.A0A482W776"/>
<organism evidence="7 8">
    <name type="scientific">Asbolus verrucosus</name>
    <name type="common">Desert ironclad beetle</name>
    <dbReference type="NCBI Taxonomy" id="1661398"/>
    <lineage>
        <taxon>Eukaryota</taxon>
        <taxon>Metazoa</taxon>
        <taxon>Ecdysozoa</taxon>
        <taxon>Arthropoda</taxon>
        <taxon>Hexapoda</taxon>
        <taxon>Insecta</taxon>
        <taxon>Pterygota</taxon>
        <taxon>Neoptera</taxon>
        <taxon>Endopterygota</taxon>
        <taxon>Coleoptera</taxon>
        <taxon>Polyphaga</taxon>
        <taxon>Cucujiformia</taxon>
        <taxon>Tenebrionidae</taxon>
        <taxon>Pimeliinae</taxon>
        <taxon>Asbolus</taxon>
    </lineage>
</organism>
<reference evidence="7 8" key="1">
    <citation type="submission" date="2017-03" db="EMBL/GenBank/DDBJ databases">
        <title>Genome of the blue death feigning beetle - Asbolus verrucosus.</title>
        <authorList>
            <person name="Rider S.D."/>
        </authorList>
    </citation>
    <scope>NUCLEOTIDE SEQUENCE [LARGE SCALE GENOMIC DNA]</scope>
    <source>
        <strain evidence="7">Butters</strain>
        <tissue evidence="7">Head and leg muscle</tissue>
    </source>
</reference>
<keyword evidence="3" id="KW-0349">Heme</keyword>
<dbReference type="PANTHER" id="PTHR24291:SF106">
    <property type="entry name" value="CYTOCHROME P450 4G1-RELATED"/>
    <property type="match status" value="1"/>
</dbReference>
<proteinExistence type="inferred from homology"/>
<dbReference type="PANTHER" id="PTHR24291">
    <property type="entry name" value="CYTOCHROME P450 FAMILY 4"/>
    <property type="match status" value="1"/>
</dbReference>
<accession>A0A482W776</accession>
<dbReference type="GO" id="GO:0016491">
    <property type="term" value="F:oxidoreductase activity"/>
    <property type="evidence" value="ECO:0007669"/>
    <property type="project" value="UniProtKB-KW"/>
</dbReference>
<feature type="non-terminal residue" evidence="7">
    <location>
        <position position="145"/>
    </location>
</feature>
<keyword evidence="4" id="KW-0479">Metal-binding</keyword>
<comment type="cofactor">
    <cofactor evidence="1">
        <name>heme</name>
        <dbReference type="ChEBI" id="CHEBI:30413"/>
    </cofactor>
</comment>
<dbReference type="GO" id="GO:0046872">
    <property type="term" value="F:metal ion binding"/>
    <property type="evidence" value="ECO:0007669"/>
    <property type="project" value="UniProtKB-KW"/>
</dbReference>
<dbReference type="EMBL" id="QDEB01027676">
    <property type="protein sequence ID" value="RZC40248.1"/>
    <property type="molecule type" value="Genomic_DNA"/>
</dbReference>
<comment type="similarity">
    <text evidence="2">Belongs to the cytochrome P450 family.</text>
</comment>
<protein>
    <submittedName>
        <fullName evidence="7">Uncharacterized protein</fullName>
    </submittedName>
</protein>
<evidence type="ECO:0000256" key="4">
    <source>
        <dbReference type="ARBA" id="ARBA00022723"/>
    </source>
</evidence>
<evidence type="ECO:0000256" key="5">
    <source>
        <dbReference type="ARBA" id="ARBA00023002"/>
    </source>
</evidence>
<dbReference type="Proteomes" id="UP000292052">
    <property type="component" value="Unassembled WGS sequence"/>
</dbReference>
<sequence length="145" mass="17328">MKLALEICKNKGKIIKIWWGKRLAVLLMDPRDVEVFSTVSFQLILGSNVHLEKSIDYRFFQPWLETVMGVKKTKEAKSSFRYAKAVMNMCEVLHFRHVRLWMNVDFIFSFTKMFKDQSEFLKIIHSLTDKVIKRKKKDYFDRIQG</sequence>
<dbReference type="OrthoDB" id="1470350at2759"/>
<evidence type="ECO:0000313" key="8">
    <source>
        <dbReference type="Proteomes" id="UP000292052"/>
    </source>
</evidence>
<keyword evidence="6" id="KW-0408">Iron</keyword>
<comment type="caution">
    <text evidence="7">The sequence shown here is derived from an EMBL/GenBank/DDBJ whole genome shotgun (WGS) entry which is preliminary data.</text>
</comment>
<name>A0A482W776_ASBVE</name>
<evidence type="ECO:0000256" key="3">
    <source>
        <dbReference type="ARBA" id="ARBA00022617"/>
    </source>
</evidence>
<gene>
    <name evidence="7" type="ORF">BDFB_012747</name>
</gene>